<dbReference type="InterPro" id="IPR012349">
    <property type="entry name" value="Split_barrel_FMN-bd"/>
</dbReference>
<keyword evidence="2" id="KW-0560">Oxidoreductase</keyword>
<dbReference type="InterPro" id="IPR002563">
    <property type="entry name" value="Flavin_Rdtase-like_dom"/>
</dbReference>
<dbReference type="SMART" id="SM00903">
    <property type="entry name" value="Flavin_Reduct"/>
    <property type="match status" value="1"/>
</dbReference>
<dbReference type="AlphaFoldDB" id="A0A4R5VFC5"/>
<dbReference type="EMBL" id="SMUV01000048">
    <property type="protein sequence ID" value="TDK51250.1"/>
    <property type="molecule type" value="Genomic_DNA"/>
</dbReference>
<dbReference type="InterPro" id="IPR050268">
    <property type="entry name" value="NADH-dep_flavin_reductase"/>
</dbReference>
<evidence type="ECO:0000313" key="5">
    <source>
        <dbReference type="Proteomes" id="UP000295301"/>
    </source>
</evidence>
<accession>A0A4R5VFC5</accession>
<dbReference type="SUPFAM" id="SSF50475">
    <property type="entry name" value="FMN-binding split barrel"/>
    <property type="match status" value="1"/>
</dbReference>
<comment type="caution">
    <text evidence="4">The sequence shown here is derived from an EMBL/GenBank/DDBJ whole genome shotgun (WGS) entry which is preliminary data.</text>
</comment>
<dbReference type="OrthoDB" id="9792858at2"/>
<name>A0A4R5VFC5_9RHOB</name>
<organism evidence="4 5">
    <name type="scientific">Antarcticimicrobium luteum</name>
    <dbReference type="NCBI Taxonomy" id="2547397"/>
    <lineage>
        <taxon>Bacteria</taxon>
        <taxon>Pseudomonadati</taxon>
        <taxon>Pseudomonadota</taxon>
        <taxon>Alphaproteobacteria</taxon>
        <taxon>Rhodobacterales</taxon>
        <taxon>Paracoccaceae</taxon>
        <taxon>Antarcticimicrobium</taxon>
    </lineage>
</organism>
<dbReference type="Pfam" id="PF01613">
    <property type="entry name" value="Flavin_Reduct"/>
    <property type="match status" value="1"/>
</dbReference>
<dbReference type="PANTHER" id="PTHR30466">
    <property type="entry name" value="FLAVIN REDUCTASE"/>
    <property type="match status" value="1"/>
</dbReference>
<comment type="similarity">
    <text evidence="1">Belongs to the non-flavoprotein flavin reductase family.</text>
</comment>
<gene>
    <name evidence="4" type="ORF">E1832_03735</name>
</gene>
<feature type="domain" description="Flavin reductase like" evidence="3">
    <location>
        <begin position="20"/>
        <end position="161"/>
    </location>
</feature>
<evidence type="ECO:0000256" key="2">
    <source>
        <dbReference type="ARBA" id="ARBA00023002"/>
    </source>
</evidence>
<evidence type="ECO:0000259" key="3">
    <source>
        <dbReference type="SMART" id="SM00903"/>
    </source>
</evidence>
<dbReference type="RefSeq" id="WP_133358391.1">
    <property type="nucleotide sequence ID" value="NZ_SMUV01000048.1"/>
</dbReference>
<protein>
    <submittedName>
        <fullName evidence="4">Flavin reductase</fullName>
    </submittedName>
</protein>
<dbReference type="GO" id="GO:0010181">
    <property type="term" value="F:FMN binding"/>
    <property type="evidence" value="ECO:0007669"/>
    <property type="project" value="InterPro"/>
</dbReference>
<keyword evidence="5" id="KW-1185">Reference proteome</keyword>
<dbReference type="PANTHER" id="PTHR30466:SF11">
    <property type="entry name" value="FLAVIN-DEPENDENT MONOOXYGENASE, REDUCTASE SUBUNIT HSAB"/>
    <property type="match status" value="1"/>
</dbReference>
<proteinExistence type="inferred from homology"/>
<reference evidence="4 5" key="1">
    <citation type="submission" date="2019-03" db="EMBL/GenBank/DDBJ databases">
        <title>Ruegeria lutea sp. nov., a novel strain, isolated from marine sediment, the Masan Bay, South Korea.</title>
        <authorList>
            <person name="Kim J."/>
            <person name="Kim D.-Y."/>
            <person name="Lee S.-S."/>
        </authorList>
    </citation>
    <scope>NUCLEOTIDE SEQUENCE [LARGE SCALE GENOMIC DNA]</scope>
    <source>
        <strain evidence="4 5">318-1</strain>
    </source>
</reference>
<dbReference type="GO" id="GO:0042602">
    <property type="term" value="F:riboflavin reductase (NADPH) activity"/>
    <property type="evidence" value="ECO:0007669"/>
    <property type="project" value="TreeGrafter"/>
</dbReference>
<evidence type="ECO:0000256" key="1">
    <source>
        <dbReference type="ARBA" id="ARBA00008898"/>
    </source>
</evidence>
<dbReference type="Gene3D" id="2.30.110.10">
    <property type="entry name" value="Electron Transport, Fmn-binding Protein, Chain A"/>
    <property type="match status" value="1"/>
</dbReference>
<dbReference type="Proteomes" id="UP000295301">
    <property type="component" value="Unassembled WGS sequence"/>
</dbReference>
<evidence type="ECO:0000313" key="4">
    <source>
        <dbReference type="EMBL" id="TDK51250.1"/>
    </source>
</evidence>
<sequence length="166" mass="17399">MTETRFVPGPDTARAFRDALGCFATGVAVVTTATGDGPLAITANSFASVSLDPPLVLWCAAKRSLRHDAFAAAPRYAIHVMSEDQQAIAARFARSGHDFSALDWTPDAGGVPILADCLARFDCAAEACHPGGDHTIIVGRVLGAMHRPGQGLIYKRGQFGGFSGVE</sequence>